<dbReference type="InterPro" id="IPR001633">
    <property type="entry name" value="EAL_dom"/>
</dbReference>
<feature type="transmembrane region" description="Helical" evidence="1">
    <location>
        <begin position="138"/>
        <end position="159"/>
    </location>
</feature>
<dbReference type="CDD" id="cd01949">
    <property type="entry name" value="GGDEF"/>
    <property type="match status" value="1"/>
</dbReference>
<dbReference type="AlphaFoldDB" id="A0AAD1EMZ5"/>
<evidence type="ECO:0008006" key="6">
    <source>
        <dbReference type="Google" id="ProtNLM"/>
    </source>
</evidence>
<dbReference type="InterPro" id="IPR035919">
    <property type="entry name" value="EAL_sf"/>
</dbReference>
<feature type="domain" description="GGDEF" evidence="3">
    <location>
        <begin position="375"/>
        <end position="510"/>
    </location>
</feature>
<name>A0AAD1EMZ5_9MICO</name>
<dbReference type="InterPro" id="IPR029787">
    <property type="entry name" value="Nucleotide_cyclase"/>
</dbReference>
<dbReference type="EMBL" id="CP028130">
    <property type="protein sequence ID" value="AZZ56623.1"/>
    <property type="molecule type" value="Genomic_DNA"/>
</dbReference>
<keyword evidence="1" id="KW-1133">Transmembrane helix</keyword>
<feature type="domain" description="EAL" evidence="2">
    <location>
        <begin position="514"/>
        <end position="769"/>
    </location>
</feature>
<dbReference type="SUPFAM" id="SSF141868">
    <property type="entry name" value="EAL domain-like"/>
    <property type="match status" value="1"/>
</dbReference>
<dbReference type="Gene3D" id="3.30.70.270">
    <property type="match status" value="1"/>
</dbReference>
<dbReference type="Proteomes" id="UP000283946">
    <property type="component" value="Chromosome"/>
</dbReference>
<reference evidence="4 5" key="1">
    <citation type="submission" date="2018-03" db="EMBL/GenBank/DDBJ databases">
        <title>Bacteriophage NCPPB3778 and a type I-E CRISPR drive the evolution of the US Biological Select Agent, Rathayibacter toxicus.</title>
        <authorList>
            <person name="Davis E.W.II."/>
            <person name="Tabima J.F."/>
            <person name="Weisberg A.J."/>
            <person name="Dantas Lopes L."/>
            <person name="Wiseman M.S."/>
            <person name="Wiseman M.S."/>
            <person name="Pupko T."/>
            <person name="Belcher M.S."/>
            <person name="Sechler A.J."/>
            <person name="Tancos M.A."/>
            <person name="Schroeder B.K."/>
            <person name="Murray T.D."/>
            <person name="Luster D.G."/>
            <person name="Schneider W.L."/>
            <person name="Rogers E."/>
            <person name="Andreote F.D."/>
            <person name="Grunwald N.J."/>
            <person name="Putnam M.L."/>
            <person name="Chang J.H."/>
        </authorList>
    </citation>
    <scope>NUCLEOTIDE SEQUENCE [LARGE SCALE GENOMIC DNA]</scope>
    <source>
        <strain evidence="4 5">NCCPB 2253</strain>
    </source>
</reference>
<dbReference type="SUPFAM" id="SSF55073">
    <property type="entry name" value="Nucleotide cyclase"/>
    <property type="match status" value="1"/>
</dbReference>
<dbReference type="InterPro" id="IPR050706">
    <property type="entry name" value="Cyclic-di-GMP_PDE-like"/>
</dbReference>
<evidence type="ECO:0000313" key="4">
    <source>
        <dbReference type="EMBL" id="AZZ56623.1"/>
    </source>
</evidence>
<dbReference type="NCBIfam" id="TIGR00254">
    <property type="entry name" value="GGDEF"/>
    <property type="match status" value="1"/>
</dbReference>
<feature type="transmembrane region" description="Helical" evidence="1">
    <location>
        <begin position="12"/>
        <end position="35"/>
    </location>
</feature>
<feature type="transmembrane region" description="Helical" evidence="1">
    <location>
        <begin position="110"/>
        <end position="132"/>
    </location>
</feature>
<keyword evidence="1" id="KW-0472">Membrane</keyword>
<evidence type="ECO:0000259" key="2">
    <source>
        <dbReference type="PROSITE" id="PS50883"/>
    </source>
</evidence>
<dbReference type="SMART" id="SM00267">
    <property type="entry name" value="GGDEF"/>
    <property type="match status" value="1"/>
</dbReference>
<protein>
    <recommendedName>
        <fullName evidence="6">EAL domain-containing protein</fullName>
    </recommendedName>
</protein>
<organism evidence="4 5">
    <name type="scientific">Rathayibacter iranicus</name>
    <dbReference type="NCBI Taxonomy" id="59737"/>
    <lineage>
        <taxon>Bacteria</taxon>
        <taxon>Bacillati</taxon>
        <taxon>Actinomycetota</taxon>
        <taxon>Actinomycetes</taxon>
        <taxon>Micrococcales</taxon>
        <taxon>Microbacteriaceae</taxon>
        <taxon>Rathayibacter</taxon>
    </lineage>
</organism>
<dbReference type="Pfam" id="PF00563">
    <property type="entry name" value="EAL"/>
    <property type="match status" value="1"/>
</dbReference>
<keyword evidence="1" id="KW-0812">Transmembrane</keyword>
<dbReference type="RefSeq" id="WP_104265822.1">
    <property type="nucleotide sequence ID" value="NZ_CP028130.1"/>
</dbReference>
<dbReference type="PROSITE" id="PS50883">
    <property type="entry name" value="EAL"/>
    <property type="match status" value="1"/>
</dbReference>
<feature type="transmembrane region" description="Helical" evidence="1">
    <location>
        <begin position="41"/>
        <end position="59"/>
    </location>
</feature>
<feature type="transmembrane region" description="Helical" evidence="1">
    <location>
        <begin position="180"/>
        <end position="197"/>
    </location>
</feature>
<evidence type="ECO:0000256" key="1">
    <source>
        <dbReference type="SAM" id="Phobius"/>
    </source>
</evidence>
<dbReference type="CDD" id="cd01948">
    <property type="entry name" value="EAL"/>
    <property type="match status" value="1"/>
</dbReference>
<dbReference type="SMART" id="SM00052">
    <property type="entry name" value="EAL"/>
    <property type="match status" value="1"/>
</dbReference>
<dbReference type="PANTHER" id="PTHR33121">
    <property type="entry name" value="CYCLIC DI-GMP PHOSPHODIESTERASE PDEF"/>
    <property type="match status" value="1"/>
</dbReference>
<dbReference type="InterPro" id="IPR043128">
    <property type="entry name" value="Rev_trsase/Diguanyl_cyclase"/>
</dbReference>
<dbReference type="Pfam" id="PF00990">
    <property type="entry name" value="GGDEF"/>
    <property type="match status" value="1"/>
</dbReference>
<dbReference type="PROSITE" id="PS50887">
    <property type="entry name" value="GGDEF"/>
    <property type="match status" value="1"/>
</dbReference>
<dbReference type="KEGG" id="ria:C7V51_12625"/>
<dbReference type="Gene3D" id="3.20.20.450">
    <property type="entry name" value="EAL domain"/>
    <property type="match status" value="1"/>
</dbReference>
<dbReference type="PANTHER" id="PTHR33121:SF70">
    <property type="entry name" value="SIGNALING PROTEIN YKOW"/>
    <property type="match status" value="1"/>
</dbReference>
<dbReference type="GO" id="GO:0071111">
    <property type="term" value="F:cyclic-guanylate-specific phosphodiesterase activity"/>
    <property type="evidence" value="ECO:0007669"/>
    <property type="project" value="InterPro"/>
</dbReference>
<gene>
    <name evidence="4" type="ORF">C7V51_12625</name>
</gene>
<sequence length="775" mass="82946">MQRSQGLGLLDVAIAGLLGLFALAVIVRATALFIVDPPVSWSFVIAFGTAVALTAALRIPLGRRSGMPTAGLSVTLLVIAAPGADPLRLLGILTAATLVTQLVQTRNVAVAAYVTGLGSLASLAHMEVLAALEKLVPAPLALLPATAVFLLIVLSVDLLRQRGRWSMDWTPGFDALVPRRVALLFGTLWLLAVVIRFLDRTVVPAMAVDPTLEQSPIVVLVVAALVFSVAKRLEVHRVRRRLAGVLDAALELPWGGVAQAESTLLTHARTSIEADDIVMRDEPASGTEIGSEMLLPDGRIRHVVASKRVSAVPFGVEEERVLDALAHMGADTLGARDDVESLRRFVDRDALTGLPNQRAFQAALAEANRDRRPLEGIAVLFLDLDDFKNLNDGRGHHVGDKMLSLVGQRLGEAAAEGGGFAARIGGDEFVFLLRGLRSATDARTRAQALIEAVSTPGVVEGDTLAPVLSGGVAFSAHEEPDPSLIVIEADRSMLALKRSRGRNGRERSSALDVMSVVADPVREAAVRAVREHTLDVAYQPIVNLRTGCIWAFEALVRLEDPVVGQVDPPLLIEHVRDLGLLDELTVQVVEKAMGAAESFRATAPGVTCMSVNVDLEQLGVDRLGAYLAELPGRFPQLRLCVELNERSLDAADDALRMQARRLREAGLLIALDDYGAWGTSASAVATFPLDILKLDRSLIEDLGNVHSRELVRALHSFAAAVGVRAIVEGAEDEETITLLKELGVTDVQGYFFGRPVTRKGAEYRLLATGSMAVIP</sequence>
<evidence type="ECO:0000313" key="5">
    <source>
        <dbReference type="Proteomes" id="UP000283946"/>
    </source>
</evidence>
<accession>A0AAD1EMZ5</accession>
<dbReference type="InterPro" id="IPR000160">
    <property type="entry name" value="GGDEF_dom"/>
</dbReference>
<proteinExistence type="predicted"/>
<evidence type="ECO:0000259" key="3">
    <source>
        <dbReference type="PROSITE" id="PS50887"/>
    </source>
</evidence>